<dbReference type="AlphaFoldDB" id="A0A6J4MLP7"/>
<protein>
    <submittedName>
        <fullName evidence="2">Uncharacterized protein</fullName>
    </submittedName>
</protein>
<proteinExistence type="predicted"/>
<evidence type="ECO:0000313" key="2">
    <source>
        <dbReference type="EMBL" id="CAA9363280.1"/>
    </source>
</evidence>
<reference evidence="2" key="1">
    <citation type="submission" date="2020-02" db="EMBL/GenBank/DDBJ databases">
        <authorList>
            <person name="Meier V. D."/>
        </authorList>
    </citation>
    <scope>NUCLEOTIDE SEQUENCE</scope>
    <source>
        <strain evidence="2">AVDCRST_MAG72</strain>
    </source>
</reference>
<feature type="region of interest" description="Disordered" evidence="1">
    <location>
        <begin position="1"/>
        <end position="20"/>
    </location>
</feature>
<sequence length="262" mass="28902">MTFGCSPGSDPPADEPVVAPSPSVSLSFLQYRSDEGTRRALLRVTNHDDEVLSPTGIGVDWVGYGGRYRQDYDTTIAPGQTLDLRMSLPPPVCADGSGPAHGLVEVGATTARSRLDPFGQAILRQVWRRSCDKEYVGDRLGVALDDTWRRAGVGRSSYLVGRLDLTRRGGSAEVEVARLRGSVMFDLRLAEPSVLRSGSEHGWYPVELRPLRCDEHALGQSSQTFAWRSELRFHDDELRTVPLVPSLRTQVRANALLERACR</sequence>
<organism evidence="2">
    <name type="scientific">uncultured Nocardioidaceae bacterium</name>
    <dbReference type="NCBI Taxonomy" id="253824"/>
    <lineage>
        <taxon>Bacteria</taxon>
        <taxon>Bacillati</taxon>
        <taxon>Actinomycetota</taxon>
        <taxon>Actinomycetes</taxon>
        <taxon>Propionibacteriales</taxon>
        <taxon>Nocardioidaceae</taxon>
        <taxon>environmental samples</taxon>
    </lineage>
</organism>
<dbReference type="EMBL" id="CADCUJ010000103">
    <property type="protein sequence ID" value="CAA9363280.1"/>
    <property type="molecule type" value="Genomic_DNA"/>
</dbReference>
<accession>A0A6J4MLP7</accession>
<name>A0A6J4MLP7_9ACTN</name>
<evidence type="ECO:0000256" key="1">
    <source>
        <dbReference type="SAM" id="MobiDB-lite"/>
    </source>
</evidence>
<gene>
    <name evidence="2" type="ORF">AVDCRST_MAG72-2469</name>
</gene>